<evidence type="ECO:0000256" key="1">
    <source>
        <dbReference type="ARBA" id="ARBA00003732"/>
    </source>
</evidence>
<organism evidence="10">
    <name type="scientific">Oryza barthii</name>
    <dbReference type="NCBI Taxonomy" id="65489"/>
    <lineage>
        <taxon>Eukaryota</taxon>
        <taxon>Viridiplantae</taxon>
        <taxon>Streptophyta</taxon>
        <taxon>Embryophyta</taxon>
        <taxon>Tracheophyta</taxon>
        <taxon>Spermatophyta</taxon>
        <taxon>Magnoliopsida</taxon>
        <taxon>Liliopsida</taxon>
        <taxon>Poales</taxon>
        <taxon>Poaceae</taxon>
        <taxon>BOP clade</taxon>
        <taxon>Oryzoideae</taxon>
        <taxon>Oryzeae</taxon>
        <taxon>Oryzinae</taxon>
        <taxon>Oryza</taxon>
    </lineage>
</organism>
<reference evidence="10" key="2">
    <citation type="submission" date="2015-03" db="UniProtKB">
        <authorList>
            <consortium name="EnsemblPlants"/>
        </authorList>
    </citation>
    <scope>IDENTIFICATION</scope>
</reference>
<dbReference type="eggNOG" id="KOG3173">
    <property type="taxonomic scope" value="Eukaryota"/>
</dbReference>
<evidence type="ECO:0000256" key="2">
    <source>
        <dbReference type="ARBA" id="ARBA00022723"/>
    </source>
</evidence>
<protein>
    <recommendedName>
        <fullName evidence="12">AN1-type domain-containing protein</fullName>
    </recommendedName>
</protein>
<keyword evidence="5" id="KW-0346">Stress response</keyword>
<evidence type="ECO:0000256" key="3">
    <source>
        <dbReference type="ARBA" id="ARBA00022771"/>
    </source>
</evidence>
<dbReference type="Gene3D" id="1.20.5.4770">
    <property type="match status" value="1"/>
</dbReference>
<evidence type="ECO:0000256" key="4">
    <source>
        <dbReference type="ARBA" id="ARBA00022833"/>
    </source>
</evidence>
<evidence type="ECO:0008006" key="12">
    <source>
        <dbReference type="Google" id="ProtNLM"/>
    </source>
</evidence>
<dbReference type="HOGENOM" id="CLU_781639_0_0_1"/>
<dbReference type="Gramene" id="OBART01G32170.1">
    <property type="protein sequence ID" value="OBART01G32170.1"/>
    <property type="gene ID" value="OBART01G32170"/>
</dbReference>
<dbReference type="Proteomes" id="UP000026960">
    <property type="component" value="Chromosome 1"/>
</dbReference>
<keyword evidence="3 6" id="KW-0863">Zinc-finger</keyword>
<dbReference type="PROSITE" id="PS51039">
    <property type="entry name" value="ZF_AN1"/>
    <property type="match status" value="1"/>
</dbReference>
<dbReference type="InterPro" id="IPR035896">
    <property type="entry name" value="AN1-like_Znf"/>
</dbReference>
<dbReference type="PANTHER" id="PTHR10634:SF67">
    <property type="entry name" value="AN1-TYPE ZINC FINGER PROTEIN 3"/>
    <property type="match status" value="1"/>
</dbReference>
<evidence type="ECO:0000256" key="7">
    <source>
        <dbReference type="SAM" id="MobiDB-lite"/>
    </source>
</evidence>
<feature type="domain" description="A20-type" evidence="8">
    <location>
        <begin position="210"/>
        <end position="244"/>
    </location>
</feature>
<evidence type="ECO:0000256" key="5">
    <source>
        <dbReference type="ARBA" id="ARBA00023016"/>
    </source>
</evidence>
<dbReference type="InterPro" id="IPR002653">
    <property type="entry name" value="Znf_A20"/>
</dbReference>
<dbReference type="SMART" id="SM00154">
    <property type="entry name" value="ZnF_AN1"/>
    <property type="match status" value="1"/>
</dbReference>
<dbReference type="PaxDb" id="65489-OBART01G32170.1"/>
<feature type="domain" description="AN1-type" evidence="9">
    <location>
        <begin position="301"/>
        <end position="347"/>
    </location>
</feature>
<dbReference type="SUPFAM" id="SSF57716">
    <property type="entry name" value="Glucocorticoid receptor-like (DNA-binding domain)"/>
    <property type="match status" value="1"/>
</dbReference>
<name>A0A0D3EUF0_9ORYZ</name>
<evidence type="ECO:0000313" key="10">
    <source>
        <dbReference type="EnsemblPlants" id="OBART01G32170.1"/>
    </source>
</evidence>
<dbReference type="SMART" id="SM00259">
    <property type="entry name" value="ZnF_A20"/>
    <property type="match status" value="1"/>
</dbReference>
<dbReference type="SUPFAM" id="SSF118310">
    <property type="entry name" value="AN1-like Zinc finger"/>
    <property type="match status" value="1"/>
</dbReference>
<dbReference type="PANTHER" id="PTHR10634">
    <property type="entry name" value="AN1-TYPE ZINC FINGER PROTEIN"/>
    <property type="match status" value="1"/>
</dbReference>
<sequence>MPSDERAKSGGMGQQVQHKSRINVGEATHVSKAEMGANTMFATSRLNSNNKVGPELAYSSGVTSSASDSSTAAPSPCYLCHKPAALHVFGLAGRYVFGSVKREAYLSQEGPRSGRTPNRIAESLPVRVVNDFGLRLRVVTNQGPIKPRPPRPIDAIVFASIETRNRLRGFDRSLCCSAPPETYVFLPRARETIVLRANIIKMSSEQQASAGQPVLCASGCGFYGNPATLDMCSVCYRQHCLLNGATMATGPSSSVAAASAATVATGAVTSDSCSVPSAEVNGAAFSSKNNPEPATTVVEKKAPANRCASCKKKVGLLGFACRCGATYCGTHRYPEKHACGFDFKGASRDAIARANPLIKGEKLTNKI</sequence>
<feature type="region of interest" description="Disordered" evidence="7">
    <location>
        <begin position="1"/>
        <end position="20"/>
    </location>
</feature>
<comment type="function">
    <text evidence="1">May be involved in environmental stress response.</text>
</comment>
<dbReference type="InterPro" id="IPR050652">
    <property type="entry name" value="AN1_A20_ZnFinger"/>
</dbReference>
<evidence type="ECO:0000313" key="11">
    <source>
        <dbReference type="Proteomes" id="UP000026960"/>
    </source>
</evidence>
<evidence type="ECO:0000259" key="9">
    <source>
        <dbReference type="PROSITE" id="PS51039"/>
    </source>
</evidence>
<dbReference type="Pfam" id="PF01754">
    <property type="entry name" value="zf-A20"/>
    <property type="match status" value="1"/>
</dbReference>
<dbReference type="STRING" id="65489.A0A0D3EUF0"/>
<proteinExistence type="predicted"/>
<dbReference type="EnsemblPlants" id="OBART01G32170.1">
    <property type="protein sequence ID" value="OBART01G32170.1"/>
    <property type="gene ID" value="OBART01G32170"/>
</dbReference>
<dbReference type="GO" id="GO:0008270">
    <property type="term" value="F:zinc ion binding"/>
    <property type="evidence" value="ECO:0007669"/>
    <property type="project" value="UniProtKB-KW"/>
</dbReference>
<dbReference type="Pfam" id="PF01428">
    <property type="entry name" value="zf-AN1"/>
    <property type="match status" value="1"/>
</dbReference>
<dbReference type="InterPro" id="IPR000058">
    <property type="entry name" value="Znf_AN1"/>
</dbReference>
<dbReference type="GO" id="GO:0003677">
    <property type="term" value="F:DNA binding"/>
    <property type="evidence" value="ECO:0007669"/>
    <property type="project" value="InterPro"/>
</dbReference>
<keyword evidence="11" id="KW-1185">Reference proteome</keyword>
<evidence type="ECO:0000256" key="6">
    <source>
        <dbReference type="PROSITE-ProRule" id="PRU00449"/>
    </source>
</evidence>
<dbReference type="Gene3D" id="4.10.1110.10">
    <property type="entry name" value="AN1-like Zinc finger"/>
    <property type="match status" value="1"/>
</dbReference>
<evidence type="ECO:0000259" key="8">
    <source>
        <dbReference type="PROSITE" id="PS51036"/>
    </source>
</evidence>
<dbReference type="PROSITE" id="PS51036">
    <property type="entry name" value="ZF_A20"/>
    <property type="match status" value="1"/>
</dbReference>
<keyword evidence="4" id="KW-0862">Zinc</keyword>
<dbReference type="FunFam" id="4.10.1110.10:FF:000001">
    <property type="entry name" value="Zinc finger AN1-type containing 6"/>
    <property type="match status" value="1"/>
</dbReference>
<dbReference type="AlphaFoldDB" id="A0A0D3EUF0"/>
<keyword evidence="2" id="KW-0479">Metal-binding</keyword>
<accession>A0A0D3EUF0</accession>
<reference evidence="10" key="1">
    <citation type="journal article" date="2009" name="Rice">
        <title>De Novo Next Generation Sequencing of Plant Genomes.</title>
        <authorList>
            <person name="Rounsley S."/>
            <person name="Marri P.R."/>
            <person name="Yu Y."/>
            <person name="He R."/>
            <person name="Sisneros N."/>
            <person name="Goicoechea J.L."/>
            <person name="Lee S.J."/>
            <person name="Angelova A."/>
            <person name="Kudrna D."/>
            <person name="Luo M."/>
            <person name="Affourtit J."/>
            <person name="Desany B."/>
            <person name="Knight J."/>
            <person name="Niazi F."/>
            <person name="Egholm M."/>
            <person name="Wing R.A."/>
        </authorList>
    </citation>
    <scope>NUCLEOTIDE SEQUENCE [LARGE SCALE GENOMIC DNA]</scope>
    <source>
        <strain evidence="10">cv. IRGC 105608</strain>
    </source>
</reference>